<protein>
    <submittedName>
        <fullName evidence="3">Uncharacterized protein</fullName>
    </submittedName>
</protein>
<evidence type="ECO:0000256" key="2">
    <source>
        <dbReference type="SAM" id="Phobius"/>
    </source>
</evidence>
<name>A0A1X1VSN4_MYCGS</name>
<evidence type="ECO:0000313" key="4">
    <source>
        <dbReference type="Proteomes" id="UP000193738"/>
    </source>
</evidence>
<sequence length="304" mass="33414">MANQEPSDEYEPEKTDDDLLDTAEGESTPARRVAGWQRVLRWSAWLTFLALAIANSDRDYFGPLELLALAGAIGISVWCLAKPLGRPVVAMDEAADVQGTFVSRTNWGLVLFGVALTVGGIGAIGAIVYDLSTGRAAVRDVFADMWTFVAGWTSEALSGWSYDAHLERTHGYALFILVVPGVLIVWWNLVPLIKRGREFRVEPDGSISVRGPHGWIQLLEYEYSAVTADATTIRFTPASDPTPGIVLPQARVFSRETGTRLRSQVSAARFQERLARCGFTIEVIDDKRGSFRGRRTGSTFSLES</sequence>
<feature type="transmembrane region" description="Helical" evidence="2">
    <location>
        <begin position="105"/>
        <end position="129"/>
    </location>
</feature>
<reference evidence="3 4" key="1">
    <citation type="submission" date="2016-01" db="EMBL/GenBank/DDBJ databases">
        <title>The new phylogeny of the genus Mycobacterium.</title>
        <authorList>
            <person name="Tarcisio F."/>
            <person name="Conor M."/>
            <person name="Antonella G."/>
            <person name="Elisabetta G."/>
            <person name="Giulia F.S."/>
            <person name="Sara T."/>
            <person name="Anna F."/>
            <person name="Clotilde B."/>
            <person name="Roberto B."/>
            <person name="Veronica D.S."/>
            <person name="Fabio R."/>
            <person name="Monica P."/>
            <person name="Olivier J."/>
            <person name="Enrico T."/>
            <person name="Nicola S."/>
        </authorList>
    </citation>
    <scope>NUCLEOTIDE SEQUENCE [LARGE SCALE GENOMIC DNA]</scope>
    <source>
        <strain evidence="3 4">DSM 43505</strain>
    </source>
</reference>
<keyword evidence="2" id="KW-0472">Membrane</keyword>
<dbReference type="STRING" id="1777.AWC07_04115"/>
<feature type="transmembrane region" description="Helical" evidence="2">
    <location>
        <begin position="66"/>
        <end position="85"/>
    </location>
</feature>
<feature type="transmembrane region" description="Helical" evidence="2">
    <location>
        <begin position="172"/>
        <end position="190"/>
    </location>
</feature>
<feature type="compositionally biased region" description="Acidic residues" evidence="1">
    <location>
        <begin position="1"/>
        <end position="24"/>
    </location>
</feature>
<keyword evidence="2" id="KW-0812">Transmembrane</keyword>
<proteinExistence type="predicted"/>
<accession>A0A1X1VSN4</accession>
<feature type="transmembrane region" description="Helical" evidence="2">
    <location>
        <begin position="39"/>
        <end position="54"/>
    </location>
</feature>
<evidence type="ECO:0000313" key="3">
    <source>
        <dbReference type="EMBL" id="ORV72090.1"/>
    </source>
</evidence>
<keyword evidence="2" id="KW-1133">Transmembrane helix</keyword>
<keyword evidence="4" id="KW-1185">Reference proteome</keyword>
<organism evidence="3 4">
    <name type="scientific">Mycobacterium gastri</name>
    <dbReference type="NCBI Taxonomy" id="1777"/>
    <lineage>
        <taxon>Bacteria</taxon>
        <taxon>Bacillati</taxon>
        <taxon>Actinomycetota</taxon>
        <taxon>Actinomycetes</taxon>
        <taxon>Mycobacteriales</taxon>
        <taxon>Mycobacteriaceae</taxon>
        <taxon>Mycobacterium</taxon>
    </lineage>
</organism>
<dbReference type="AlphaFoldDB" id="A0A1X1VSN4"/>
<dbReference type="EMBL" id="LQOX01000081">
    <property type="protein sequence ID" value="ORV72090.1"/>
    <property type="molecule type" value="Genomic_DNA"/>
</dbReference>
<dbReference type="Proteomes" id="UP000193738">
    <property type="component" value="Unassembled WGS sequence"/>
</dbReference>
<comment type="caution">
    <text evidence="3">The sequence shown here is derived from an EMBL/GenBank/DDBJ whole genome shotgun (WGS) entry which is preliminary data.</text>
</comment>
<feature type="region of interest" description="Disordered" evidence="1">
    <location>
        <begin position="1"/>
        <end position="28"/>
    </location>
</feature>
<evidence type="ECO:0000256" key="1">
    <source>
        <dbReference type="SAM" id="MobiDB-lite"/>
    </source>
</evidence>
<gene>
    <name evidence="3" type="ORF">AWC07_04115</name>
</gene>
<dbReference type="RefSeq" id="WP_036414278.1">
    <property type="nucleotide sequence ID" value="NZ_LQOX01000081.1"/>
</dbReference>